<dbReference type="Proteomes" id="UP000595140">
    <property type="component" value="Unassembled WGS sequence"/>
</dbReference>
<reference evidence="2 3" key="1">
    <citation type="submission" date="2018-04" db="EMBL/GenBank/DDBJ databases">
        <authorList>
            <person name="Vogel A."/>
        </authorList>
    </citation>
    <scope>NUCLEOTIDE SEQUENCE [LARGE SCALE GENOMIC DNA]</scope>
</reference>
<evidence type="ECO:0008006" key="4">
    <source>
        <dbReference type="Google" id="ProtNLM"/>
    </source>
</evidence>
<feature type="chain" id="PRO_5019849765" description="Secreted protein" evidence="1">
    <location>
        <begin position="23"/>
        <end position="98"/>
    </location>
</feature>
<evidence type="ECO:0000256" key="1">
    <source>
        <dbReference type="SAM" id="SignalP"/>
    </source>
</evidence>
<evidence type="ECO:0000313" key="3">
    <source>
        <dbReference type="Proteomes" id="UP000595140"/>
    </source>
</evidence>
<dbReference type="AlphaFoldDB" id="A0A484LGE8"/>
<dbReference type="EMBL" id="OOIL02001451">
    <property type="protein sequence ID" value="VFQ75431.1"/>
    <property type="molecule type" value="Genomic_DNA"/>
</dbReference>
<proteinExistence type="predicted"/>
<name>A0A484LGE8_9ASTE</name>
<keyword evidence="1" id="KW-0732">Signal</keyword>
<accession>A0A484LGE8</accession>
<sequence>MEHCCVTRFIPSSLCFCLPVSGALLLRRIFPQISVDGGCCLLENVPPNLPSSPSLGLAGERSTSAPPSLSVALSRRMASTVRLYNFQFGEWIRSISLA</sequence>
<feature type="signal peptide" evidence="1">
    <location>
        <begin position="1"/>
        <end position="22"/>
    </location>
</feature>
<organism evidence="2 3">
    <name type="scientific">Cuscuta campestris</name>
    <dbReference type="NCBI Taxonomy" id="132261"/>
    <lineage>
        <taxon>Eukaryota</taxon>
        <taxon>Viridiplantae</taxon>
        <taxon>Streptophyta</taxon>
        <taxon>Embryophyta</taxon>
        <taxon>Tracheophyta</taxon>
        <taxon>Spermatophyta</taxon>
        <taxon>Magnoliopsida</taxon>
        <taxon>eudicotyledons</taxon>
        <taxon>Gunneridae</taxon>
        <taxon>Pentapetalae</taxon>
        <taxon>asterids</taxon>
        <taxon>lamiids</taxon>
        <taxon>Solanales</taxon>
        <taxon>Convolvulaceae</taxon>
        <taxon>Cuscuteae</taxon>
        <taxon>Cuscuta</taxon>
        <taxon>Cuscuta subgen. Grammica</taxon>
        <taxon>Cuscuta sect. Cleistogrammica</taxon>
    </lineage>
</organism>
<evidence type="ECO:0000313" key="2">
    <source>
        <dbReference type="EMBL" id="VFQ75431.1"/>
    </source>
</evidence>
<gene>
    <name evidence="2" type="ORF">CCAM_LOCUS17207</name>
</gene>
<keyword evidence="3" id="KW-1185">Reference proteome</keyword>
<protein>
    <recommendedName>
        <fullName evidence="4">Secreted protein</fullName>
    </recommendedName>
</protein>